<dbReference type="AlphaFoldDB" id="A0A0F9UZQ9"/>
<accession>A0A0F9UZQ9</accession>
<dbReference type="GO" id="GO:0046982">
    <property type="term" value="F:protein heterodimerization activity"/>
    <property type="evidence" value="ECO:0007669"/>
    <property type="project" value="InterPro"/>
</dbReference>
<protein>
    <recommendedName>
        <fullName evidence="2">Transcription factor CBF/NF-Y/archaeal histone domain-containing protein</fullName>
    </recommendedName>
</protein>
<organism evidence="1">
    <name type="scientific">marine sediment metagenome</name>
    <dbReference type="NCBI Taxonomy" id="412755"/>
    <lineage>
        <taxon>unclassified sequences</taxon>
        <taxon>metagenomes</taxon>
        <taxon>ecological metagenomes</taxon>
    </lineage>
</organism>
<dbReference type="InterPro" id="IPR009072">
    <property type="entry name" value="Histone-fold"/>
</dbReference>
<proteinExistence type="predicted"/>
<gene>
    <name evidence="1" type="ORF">LCGC14_0145170</name>
</gene>
<sequence length="61" mass="6729">MSDDKVLVKAKTVKEYIKETHDLNCGGDVAEALDAKVKELVNDAARRAVDNDRKTLQGKDV</sequence>
<name>A0A0F9UZQ9_9ZZZZ</name>
<evidence type="ECO:0000313" key="1">
    <source>
        <dbReference type="EMBL" id="KKN98425.1"/>
    </source>
</evidence>
<reference evidence="1" key="1">
    <citation type="journal article" date="2015" name="Nature">
        <title>Complex archaea that bridge the gap between prokaryotes and eukaryotes.</title>
        <authorList>
            <person name="Spang A."/>
            <person name="Saw J.H."/>
            <person name="Jorgensen S.L."/>
            <person name="Zaremba-Niedzwiedzka K."/>
            <person name="Martijn J."/>
            <person name="Lind A.E."/>
            <person name="van Eijk R."/>
            <person name="Schleper C."/>
            <person name="Guy L."/>
            <person name="Ettema T.J."/>
        </authorList>
    </citation>
    <scope>NUCLEOTIDE SEQUENCE</scope>
</reference>
<dbReference type="SUPFAM" id="SSF47113">
    <property type="entry name" value="Histone-fold"/>
    <property type="match status" value="1"/>
</dbReference>
<evidence type="ECO:0008006" key="2">
    <source>
        <dbReference type="Google" id="ProtNLM"/>
    </source>
</evidence>
<dbReference type="EMBL" id="LAZR01000051">
    <property type="protein sequence ID" value="KKN98425.1"/>
    <property type="molecule type" value="Genomic_DNA"/>
</dbReference>
<comment type="caution">
    <text evidence="1">The sequence shown here is derived from an EMBL/GenBank/DDBJ whole genome shotgun (WGS) entry which is preliminary data.</text>
</comment>